<dbReference type="Pfam" id="PF16344">
    <property type="entry name" value="FecR_C"/>
    <property type="match status" value="1"/>
</dbReference>
<dbReference type="AlphaFoldDB" id="A0A3E1Y3N4"/>
<dbReference type="OrthoDB" id="645173at2"/>
<keyword evidence="1" id="KW-0472">Membrane</keyword>
<reference evidence="4 5" key="1">
    <citation type="submission" date="2018-07" db="EMBL/GenBank/DDBJ databases">
        <title>Chitinophaga K2CV101002-2 sp. nov., isolated from a monsoon evergreen broad-leaved forest soil.</title>
        <authorList>
            <person name="Lv Y."/>
        </authorList>
    </citation>
    <scope>NUCLEOTIDE SEQUENCE [LARGE SCALE GENOMIC DNA]</scope>
    <source>
        <strain evidence="4 5">GDMCC 1.1288</strain>
    </source>
</reference>
<dbReference type="Proteomes" id="UP000260644">
    <property type="component" value="Unassembled WGS sequence"/>
</dbReference>
<protein>
    <submittedName>
        <fullName evidence="4">DUF4974 domain-containing protein</fullName>
    </submittedName>
</protein>
<dbReference type="RefSeq" id="WP_116978353.1">
    <property type="nucleotide sequence ID" value="NZ_QPMM01000014.1"/>
</dbReference>
<dbReference type="InterPro" id="IPR032508">
    <property type="entry name" value="FecR_C"/>
</dbReference>
<evidence type="ECO:0000313" key="4">
    <source>
        <dbReference type="EMBL" id="RFS19300.1"/>
    </source>
</evidence>
<evidence type="ECO:0000313" key="5">
    <source>
        <dbReference type="Proteomes" id="UP000260644"/>
    </source>
</evidence>
<organism evidence="4 5">
    <name type="scientific">Chitinophaga silvatica</name>
    <dbReference type="NCBI Taxonomy" id="2282649"/>
    <lineage>
        <taxon>Bacteria</taxon>
        <taxon>Pseudomonadati</taxon>
        <taxon>Bacteroidota</taxon>
        <taxon>Chitinophagia</taxon>
        <taxon>Chitinophagales</taxon>
        <taxon>Chitinophagaceae</taxon>
        <taxon>Chitinophaga</taxon>
    </lineage>
</organism>
<feature type="transmembrane region" description="Helical" evidence="1">
    <location>
        <begin position="69"/>
        <end position="89"/>
    </location>
</feature>
<keyword evidence="1" id="KW-0812">Transmembrane</keyword>
<dbReference type="PIRSF" id="PIRSF018266">
    <property type="entry name" value="FecR"/>
    <property type="match status" value="1"/>
</dbReference>
<keyword evidence="5" id="KW-1185">Reference proteome</keyword>
<feature type="domain" description="Protein FecR C-terminal" evidence="3">
    <location>
        <begin position="244"/>
        <end position="311"/>
    </location>
</feature>
<sequence length="317" mass="35375">MDQPNFKQLIDDYLAGKLDAATASQLESWLDTLGDATAFEQLNENEKALAKAIGYNRLLHRIQSRKGKVLGINWKFLAAAAILSGMLVFSRELLNFLVPHRIITLNCGNNEKRKQLLSDGSIVWLKGNSKLIFPLTFESDKREVTIEGEGLFEIAREAERPFYVRSGKLTTKVLGTSFSIKTNGDSVAVTLLTGKVIVTGPQCNPITLLPSEQAVYTPQQSYIRQEPQDSSYVQAFIQHTEYEMAFNDANLSTILQRIEKKFEVTIQLSDPNIASNKLTADLTDQSLQQTIGMICQALNLDFNQKGKTILIKQKSGK</sequence>
<name>A0A3E1Y3N4_9BACT</name>
<gene>
    <name evidence="4" type="ORF">DVR12_24005</name>
</gene>
<dbReference type="Gene3D" id="3.55.50.30">
    <property type="match status" value="1"/>
</dbReference>
<proteinExistence type="predicted"/>
<dbReference type="Gene3D" id="2.60.120.1440">
    <property type="match status" value="1"/>
</dbReference>
<dbReference type="GO" id="GO:0016989">
    <property type="term" value="F:sigma factor antagonist activity"/>
    <property type="evidence" value="ECO:0007669"/>
    <property type="project" value="TreeGrafter"/>
</dbReference>
<evidence type="ECO:0000259" key="2">
    <source>
        <dbReference type="Pfam" id="PF04773"/>
    </source>
</evidence>
<dbReference type="InterPro" id="IPR012373">
    <property type="entry name" value="Ferrdict_sens_TM"/>
</dbReference>
<comment type="caution">
    <text evidence="4">The sequence shown here is derived from an EMBL/GenBank/DDBJ whole genome shotgun (WGS) entry which is preliminary data.</text>
</comment>
<feature type="domain" description="FecR protein" evidence="2">
    <location>
        <begin position="105"/>
        <end position="196"/>
    </location>
</feature>
<accession>A0A3E1Y3N4</accession>
<dbReference type="InterPro" id="IPR006860">
    <property type="entry name" value="FecR"/>
</dbReference>
<dbReference type="Pfam" id="PF04773">
    <property type="entry name" value="FecR"/>
    <property type="match status" value="1"/>
</dbReference>
<dbReference type="PANTHER" id="PTHR30273:SF2">
    <property type="entry name" value="PROTEIN FECR"/>
    <property type="match status" value="1"/>
</dbReference>
<evidence type="ECO:0000256" key="1">
    <source>
        <dbReference type="SAM" id="Phobius"/>
    </source>
</evidence>
<keyword evidence="1" id="KW-1133">Transmembrane helix</keyword>
<evidence type="ECO:0000259" key="3">
    <source>
        <dbReference type="Pfam" id="PF16344"/>
    </source>
</evidence>
<dbReference type="PANTHER" id="PTHR30273">
    <property type="entry name" value="PERIPLASMIC SIGNAL SENSOR AND SIGMA FACTOR ACTIVATOR FECR-RELATED"/>
    <property type="match status" value="1"/>
</dbReference>
<dbReference type="EMBL" id="QPMM01000014">
    <property type="protein sequence ID" value="RFS19300.1"/>
    <property type="molecule type" value="Genomic_DNA"/>
</dbReference>